<dbReference type="HOGENOM" id="CLU_1420331_0_0_3"/>
<dbReference type="OrthoDB" id="541288at2"/>
<keyword evidence="1" id="KW-1133">Transmembrane helix</keyword>
<keyword evidence="1" id="KW-0812">Transmembrane</keyword>
<proteinExistence type="predicted"/>
<dbReference type="Proteomes" id="UP000001430">
    <property type="component" value="Chromosome"/>
</dbReference>
<sequence>MKKKENPKLVFCRSNRLYDYGFGLVDAILSITLLSGIITYGVYFSSLRLGTVHSSNLIRSVNKEIERDIERLKLDLWSLFYSQNDGKYEFSKFECDEIASNIINLPSWNTQSNSSGQMIQSWRPGEERSKVFTGNKVLITRELSISSPIDNESLNNSIGTLNYRVEWGSENKHWLSIDLTAEAHSWCEQII</sequence>
<dbReference type="RefSeq" id="WP_011862688.1">
    <property type="nucleotide sequence ID" value="NC_009091.1"/>
</dbReference>
<dbReference type="KEGG" id="pmg:P9301_06991"/>
<evidence type="ECO:0000256" key="1">
    <source>
        <dbReference type="SAM" id="Phobius"/>
    </source>
</evidence>
<organism evidence="2 3">
    <name type="scientific">Prochlorococcus marinus (strain MIT 9301)</name>
    <dbReference type="NCBI Taxonomy" id="167546"/>
    <lineage>
        <taxon>Bacteria</taxon>
        <taxon>Bacillati</taxon>
        <taxon>Cyanobacteriota</taxon>
        <taxon>Cyanophyceae</taxon>
        <taxon>Synechococcales</taxon>
        <taxon>Prochlorococcaceae</taxon>
        <taxon>Prochlorococcus</taxon>
    </lineage>
</organism>
<dbReference type="STRING" id="167546.P9301_06991"/>
<reference evidence="2 3" key="1">
    <citation type="journal article" date="2007" name="PLoS Genet.">
        <title>Patterns and implications of gene gain and loss in the evolution of Prochlorococcus.</title>
        <authorList>
            <person name="Kettler G.C."/>
            <person name="Martiny A.C."/>
            <person name="Huang K."/>
            <person name="Zucker J."/>
            <person name="Coleman M.L."/>
            <person name="Rodrigue S."/>
            <person name="Chen F."/>
            <person name="Lapidus A."/>
            <person name="Ferriera S."/>
            <person name="Johnson J."/>
            <person name="Steglich C."/>
            <person name="Church G.M."/>
            <person name="Richardson P."/>
            <person name="Chisholm S.W."/>
        </authorList>
    </citation>
    <scope>NUCLEOTIDE SEQUENCE [LARGE SCALE GENOMIC DNA]</scope>
    <source>
        <strain evidence="2 3">MIT 9301</strain>
    </source>
</reference>
<accession>A3PC47</accession>
<protein>
    <submittedName>
        <fullName evidence="2">Uncharacterized protein</fullName>
    </submittedName>
</protein>
<evidence type="ECO:0000313" key="3">
    <source>
        <dbReference type="Proteomes" id="UP000001430"/>
    </source>
</evidence>
<dbReference type="EMBL" id="CP000576">
    <property type="protein sequence ID" value="ABO17322.1"/>
    <property type="molecule type" value="Genomic_DNA"/>
</dbReference>
<evidence type="ECO:0000313" key="2">
    <source>
        <dbReference type="EMBL" id="ABO17322.1"/>
    </source>
</evidence>
<name>A3PC47_PROM0</name>
<feature type="transmembrane region" description="Helical" evidence="1">
    <location>
        <begin position="20"/>
        <end position="43"/>
    </location>
</feature>
<keyword evidence="1" id="KW-0472">Membrane</keyword>
<keyword evidence="3" id="KW-1185">Reference proteome</keyword>
<gene>
    <name evidence="2" type="ordered locus">P9301_06991</name>
</gene>
<dbReference type="AlphaFoldDB" id="A3PC47"/>